<dbReference type="GO" id="GO:0000166">
    <property type="term" value="F:nucleotide binding"/>
    <property type="evidence" value="ECO:0007669"/>
    <property type="project" value="InterPro"/>
</dbReference>
<accession>A0AAV1II19</accession>
<dbReference type="SUPFAM" id="SSF55347">
    <property type="entry name" value="Glyceraldehyde-3-phosphate dehydrogenase-like, C-terminal domain"/>
    <property type="match status" value="1"/>
</dbReference>
<reference evidence="3 4" key="1">
    <citation type="submission" date="2023-10" db="EMBL/GenBank/DDBJ databases">
        <authorList>
            <person name="Maclean D."/>
            <person name="Macfadyen A."/>
        </authorList>
    </citation>
    <scope>NUCLEOTIDE SEQUENCE [LARGE SCALE GENOMIC DNA]</scope>
</reference>
<dbReference type="InterPro" id="IPR000683">
    <property type="entry name" value="Gfo/Idh/MocA-like_OxRdtase_N"/>
</dbReference>
<dbReference type="Proteomes" id="UP001314263">
    <property type="component" value="Unassembled WGS sequence"/>
</dbReference>
<dbReference type="AlphaFoldDB" id="A0AAV1II19"/>
<organism evidence="3 4">
    <name type="scientific">Coccomyxa viridis</name>
    <dbReference type="NCBI Taxonomy" id="1274662"/>
    <lineage>
        <taxon>Eukaryota</taxon>
        <taxon>Viridiplantae</taxon>
        <taxon>Chlorophyta</taxon>
        <taxon>core chlorophytes</taxon>
        <taxon>Trebouxiophyceae</taxon>
        <taxon>Trebouxiophyceae incertae sedis</taxon>
        <taxon>Coccomyxaceae</taxon>
        <taxon>Coccomyxa</taxon>
    </lineage>
</organism>
<dbReference type="Pfam" id="PF08635">
    <property type="entry name" value="ox_reductase_C"/>
    <property type="match status" value="1"/>
</dbReference>
<comment type="caution">
    <text evidence="3">The sequence shown here is derived from an EMBL/GenBank/DDBJ whole genome shotgun (WGS) entry which is preliminary data.</text>
</comment>
<dbReference type="InterPro" id="IPR052515">
    <property type="entry name" value="Gfo/Idh/MocA_Oxidoreductase"/>
</dbReference>
<name>A0AAV1II19_9CHLO</name>
<dbReference type="InterPro" id="IPR013944">
    <property type="entry name" value="OxRdtase_put_C"/>
</dbReference>
<dbReference type="Gene3D" id="3.30.360.10">
    <property type="entry name" value="Dihydrodipicolinate Reductase, domain 2"/>
    <property type="match status" value="1"/>
</dbReference>
<dbReference type="Gene3D" id="3.40.50.720">
    <property type="entry name" value="NAD(P)-binding Rossmann-like Domain"/>
    <property type="match status" value="1"/>
</dbReference>
<feature type="domain" description="Gfo/Idh/MocA-like oxidoreductase N-terminal" evidence="1">
    <location>
        <begin position="49"/>
        <end position="187"/>
    </location>
</feature>
<sequence>MLRLMTISARALHTGHCITCGSLARPVLASRAISTSGFLGADADNDELVKVGFVGAGGVSFGTKEGPWNHSVRLEKMPDVKFTVIIDPDLALAKQRVREHSEGENGYKWEGCQVFKDYHEMLEKTSKDKKPDAMIIGVPPWLHGSLDVPSSAMEMDLAKAGMHMLIEKPISMRPAEEVERLGKELEKIGEEQSLIIAVGYMLRYNPAIETAKALLEEIGRKPTSIVGRYNCTYNNIYKPQWWDTLKSGGCIVEQATHFVDAMRYLSGSELRKDSIQALGVGPDMELSDMPPPPNAEHTVKAGNRVNRATVSIFKFENGSVGSLNHTLLMHGSNFYTEMDIYGDGFVIAIKDPYQHPAVFVRRPHSDDLVEVPIDKKYDMYEKQFAAFLHAVRTGDQKDVRCLFRDAARTYAASWWITEAAGSPSPDGSVPE</sequence>
<dbReference type="PANTHER" id="PTHR43249">
    <property type="entry name" value="UDP-N-ACETYL-2-AMINO-2-DEOXY-D-GLUCURONATE OXIDASE"/>
    <property type="match status" value="1"/>
</dbReference>
<feature type="domain" description="Oxidoreductase putative C-terminal" evidence="2">
    <location>
        <begin position="203"/>
        <end position="345"/>
    </location>
</feature>
<dbReference type="PANTHER" id="PTHR43249:SF1">
    <property type="entry name" value="D-GLUCOSIDE 3-DEHYDROGENASE"/>
    <property type="match status" value="1"/>
</dbReference>
<dbReference type="Pfam" id="PF01408">
    <property type="entry name" value="GFO_IDH_MocA"/>
    <property type="match status" value="1"/>
</dbReference>
<protein>
    <submittedName>
        <fullName evidence="3">Uncharacterized protein</fullName>
    </submittedName>
</protein>
<keyword evidence="4" id="KW-1185">Reference proteome</keyword>
<dbReference type="SUPFAM" id="SSF51735">
    <property type="entry name" value="NAD(P)-binding Rossmann-fold domains"/>
    <property type="match status" value="1"/>
</dbReference>
<evidence type="ECO:0000259" key="1">
    <source>
        <dbReference type="Pfam" id="PF01408"/>
    </source>
</evidence>
<dbReference type="InterPro" id="IPR036291">
    <property type="entry name" value="NAD(P)-bd_dom_sf"/>
</dbReference>
<evidence type="ECO:0000259" key="2">
    <source>
        <dbReference type="Pfam" id="PF08635"/>
    </source>
</evidence>
<proteinExistence type="predicted"/>
<dbReference type="EMBL" id="CAUYUE010000013">
    <property type="protein sequence ID" value="CAK0785629.1"/>
    <property type="molecule type" value="Genomic_DNA"/>
</dbReference>
<evidence type="ECO:0000313" key="4">
    <source>
        <dbReference type="Proteomes" id="UP001314263"/>
    </source>
</evidence>
<gene>
    <name evidence="3" type="ORF">CVIRNUC_008840</name>
</gene>
<evidence type="ECO:0000313" key="3">
    <source>
        <dbReference type="EMBL" id="CAK0785629.1"/>
    </source>
</evidence>